<sequence length="270" mass="28813">MTTTPNPGVSGRGVALSYIRFLSDSATGYTVLLLLGLAAATETPVLGVAIPALRSCPPIDAEGAASTFGCLSAETLVGLYLLAFLLATPLGLTLNAASWFLVGWLEKWAVGFSWGKRASFPFAMTNHSFNVDRWQEMLKLERSDVWATAENLENLLMVFFPAFLACYEHVNGIRLLTRNLGLIFTVAAVVALCGGECVGAAVFAVAAGSSLSLNAMIAFHYSCAILNGACLICLANNPYLGSHLERECGAESRLRLIERTLLATARGDDR</sequence>
<protein>
    <submittedName>
        <fullName evidence="2">Uncharacterized protein</fullName>
    </submittedName>
</protein>
<proteinExistence type="predicted"/>
<evidence type="ECO:0000313" key="2">
    <source>
        <dbReference type="EMBL" id="QEA07506.1"/>
    </source>
</evidence>
<organism evidence="2">
    <name type="scientific">uncultured organism</name>
    <dbReference type="NCBI Taxonomy" id="155900"/>
    <lineage>
        <taxon>unclassified sequences</taxon>
        <taxon>environmental samples</taxon>
    </lineage>
</organism>
<keyword evidence="1" id="KW-0472">Membrane</keyword>
<gene>
    <name evidence="2" type="ORF">KBTEX_03862</name>
</gene>
<evidence type="ECO:0000256" key="1">
    <source>
        <dbReference type="SAM" id="Phobius"/>
    </source>
</evidence>
<dbReference type="EMBL" id="MN079265">
    <property type="protein sequence ID" value="QEA07506.1"/>
    <property type="molecule type" value="Genomic_DNA"/>
</dbReference>
<keyword evidence="1" id="KW-0812">Transmembrane</keyword>
<feature type="transmembrane region" description="Helical" evidence="1">
    <location>
        <begin position="218"/>
        <end position="236"/>
    </location>
</feature>
<name>A0A5B8RFZ0_9ZZZZ</name>
<feature type="transmembrane region" description="Helical" evidence="1">
    <location>
        <begin position="182"/>
        <end position="206"/>
    </location>
</feature>
<feature type="transmembrane region" description="Helical" evidence="1">
    <location>
        <begin position="79"/>
        <end position="102"/>
    </location>
</feature>
<accession>A0A5B8RFZ0</accession>
<keyword evidence="1" id="KW-1133">Transmembrane helix</keyword>
<reference evidence="2" key="1">
    <citation type="submission" date="2019-06" db="EMBL/GenBank/DDBJ databases">
        <authorList>
            <person name="Murdoch R.W."/>
            <person name="Fathepure B."/>
        </authorList>
    </citation>
    <scope>NUCLEOTIDE SEQUENCE</scope>
</reference>
<dbReference type="AlphaFoldDB" id="A0A5B8RFZ0"/>